<comment type="caution">
    <text evidence="2">The sequence shown here is derived from an EMBL/GenBank/DDBJ whole genome shotgun (WGS) entry which is preliminary data.</text>
</comment>
<evidence type="ECO:0000313" key="3">
    <source>
        <dbReference type="Proteomes" id="UP000327157"/>
    </source>
</evidence>
<dbReference type="EMBL" id="SMOL01000753">
    <property type="protein sequence ID" value="KAB2600347.1"/>
    <property type="molecule type" value="Genomic_DNA"/>
</dbReference>
<reference evidence="2 3" key="1">
    <citation type="submission" date="2019-09" db="EMBL/GenBank/DDBJ databases">
        <authorList>
            <person name="Ou C."/>
        </authorList>
    </citation>
    <scope>NUCLEOTIDE SEQUENCE [LARGE SCALE GENOMIC DNA]</scope>
    <source>
        <strain evidence="2">S2</strain>
        <tissue evidence="2">Leaf</tissue>
    </source>
</reference>
<dbReference type="Proteomes" id="UP000327157">
    <property type="component" value="Chromosome 13"/>
</dbReference>
<reference evidence="2 3" key="3">
    <citation type="submission" date="2019-11" db="EMBL/GenBank/DDBJ databases">
        <title>A de novo genome assembly of a pear dwarfing rootstock.</title>
        <authorList>
            <person name="Wang F."/>
            <person name="Wang J."/>
            <person name="Li S."/>
            <person name="Zhang Y."/>
            <person name="Fang M."/>
            <person name="Ma L."/>
            <person name="Zhao Y."/>
            <person name="Jiang S."/>
        </authorList>
    </citation>
    <scope>NUCLEOTIDE SEQUENCE [LARGE SCALE GENOMIC DNA]</scope>
    <source>
        <strain evidence="2">S2</strain>
        <tissue evidence="2">Leaf</tissue>
    </source>
</reference>
<evidence type="ECO:0000313" key="2">
    <source>
        <dbReference type="EMBL" id="KAB2600347.1"/>
    </source>
</evidence>
<keyword evidence="3" id="KW-1185">Reference proteome</keyword>
<protein>
    <submittedName>
        <fullName evidence="2">F-box protein</fullName>
    </submittedName>
</protein>
<reference evidence="3" key="2">
    <citation type="submission" date="2019-10" db="EMBL/GenBank/DDBJ databases">
        <title>A de novo genome assembly of a pear dwarfing rootstock.</title>
        <authorList>
            <person name="Wang F."/>
            <person name="Wang J."/>
            <person name="Li S."/>
            <person name="Zhang Y."/>
            <person name="Fang M."/>
            <person name="Ma L."/>
            <person name="Zhao Y."/>
            <person name="Jiang S."/>
        </authorList>
    </citation>
    <scope>NUCLEOTIDE SEQUENCE [LARGE SCALE GENOMIC DNA]</scope>
</reference>
<gene>
    <name evidence="2" type="ORF">D8674_010618</name>
</gene>
<name>A0A5N5FBK0_9ROSA</name>
<proteinExistence type="predicted"/>
<feature type="region of interest" description="Disordered" evidence="1">
    <location>
        <begin position="217"/>
        <end position="242"/>
    </location>
</feature>
<organism evidence="2 3">
    <name type="scientific">Pyrus ussuriensis x Pyrus communis</name>
    <dbReference type="NCBI Taxonomy" id="2448454"/>
    <lineage>
        <taxon>Eukaryota</taxon>
        <taxon>Viridiplantae</taxon>
        <taxon>Streptophyta</taxon>
        <taxon>Embryophyta</taxon>
        <taxon>Tracheophyta</taxon>
        <taxon>Spermatophyta</taxon>
        <taxon>Magnoliopsida</taxon>
        <taxon>eudicotyledons</taxon>
        <taxon>Gunneridae</taxon>
        <taxon>Pentapetalae</taxon>
        <taxon>rosids</taxon>
        <taxon>fabids</taxon>
        <taxon>Rosales</taxon>
        <taxon>Rosaceae</taxon>
        <taxon>Amygdaloideae</taxon>
        <taxon>Maleae</taxon>
        <taxon>Pyrus</taxon>
    </lineage>
</organism>
<evidence type="ECO:0000256" key="1">
    <source>
        <dbReference type="SAM" id="MobiDB-lite"/>
    </source>
</evidence>
<dbReference type="OrthoDB" id="1258364at2759"/>
<sequence length="323" mass="36456">MVLHLGPLGPTMINIAAILGTSPTGLPVNNSLFEYQFDLDLKTIFEDRKLHKNFFNYNTLITHFTSLKGEDLKKGEHRVYFSTLRPDLANFSSSEAMGLELASRPIPPHLAREIFKYFFGLKDLLDDEFQISPPKSRCASIFVDWWAAYTKDFFSVLVKKVFEKLFGDRPKRLSPRNPKKRPKVYSFLCGRTIKKAEWIAMATAKRKITPPVKKAEAVVPALSTKRPHPEAETDDESEGPHLVRKSQLAEKTTLNPQLVVETASRVKPSSVESSPDLAGAPWVEPEATTETLIHPQDQNLSIPPQEVTSAFVRLNHFLSLVFL</sequence>
<accession>A0A5N5FBK0</accession>
<dbReference type="AlphaFoldDB" id="A0A5N5FBK0"/>